<evidence type="ECO:0000313" key="8">
    <source>
        <dbReference type="Proteomes" id="UP000237347"/>
    </source>
</evidence>
<dbReference type="GO" id="GO:0003714">
    <property type="term" value="F:transcription corepressor activity"/>
    <property type="evidence" value="ECO:0007669"/>
    <property type="project" value="InterPro"/>
</dbReference>
<evidence type="ECO:0000256" key="2">
    <source>
        <dbReference type="ARBA" id="ARBA00022491"/>
    </source>
</evidence>
<dbReference type="InterPro" id="IPR039774">
    <property type="entry name" value="Sin3-like"/>
</dbReference>
<keyword evidence="2" id="KW-0678">Repressor</keyword>
<organism evidence="7 8">
    <name type="scientific">Quercus suber</name>
    <name type="common">Cork oak</name>
    <dbReference type="NCBI Taxonomy" id="58331"/>
    <lineage>
        <taxon>Eukaryota</taxon>
        <taxon>Viridiplantae</taxon>
        <taxon>Streptophyta</taxon>
        <taxon>Embryophyta</taxon>
        <taxon>Tracheophyta</taxon>
        <taxon>Spermatophyta</taxon>
        <taxon>Magnoliopsida</taxon>
        <taxon>eudicotyledons</taxon>
        <taxon>Gunneridae</taxon>
        <taxon>Pentapetalae</taxon>
        <taxon>rosids</taxon>
        <taxon>fabids</taxon>
        <taxon>Fagales</taxon>
        <taxon>Fagaceae</taxon>
        <taxon>Quercus</taxon>
    </lineage>
</organism>
<dbReference type="InterPro" id="IPR036600">
    <property type="entry name" value="PAH_sf"/>
</dbReference>
<dbReference type="Pfam" id="PF02671">
    <property type="entry name" value="PAH"/>
    <property type="match status" value="4"/>
</dbReference>
<dbReference type="FunFam" id="1.20.1160.11:FF:000001">
    <property type="entry name" value="Paired amphipathic helix protein Sin3"/>
    <property type="match status" value="2"/>
</dbReference>
<dbReference type="GO" id="GO:0000118">
    <property type="term" value="C:histone deacetylase complex"/>
    <property type="evidence" value="ECO:0007669"/>
    <property type="project" value="TreeGrafter"/>
</dbReference>
<dbReference type="PANTHER" id="PTHR12346:SF8">
    <property type="entry name" value="PAIRED AMPHIPATHIC HELIX PROTEIN SIN3-LIKE 2"/>
    <property type="match status" value="1"/>
</dbReference>
<evidence type="ECO:0000256" key="5">
    <source>
        <dbReference type="PROSITE-ProRule" id="PRU00810"/>
    </source>
</evidence>
<dbReference type="AlphaFoldDB" id="A0AAW0JFH4"/>
<feature type="compositionally biased region" description="Low complexity" evidence="6">
    <location>
        <begin position="7"/>
        <end position="29"/>
    </location>
</feature>
<proteinExistence type="predicted"/>
<evidence type="ECO:0000256" key="4">
    <source>
        <dbReference type="ARBA" id="ARBA00023242"/>
    </source>
</evidence>
<dbReference type="PANTHER" id="PTHR12346">
    <property type="entry name" value="SIN3B-RELATED"/>
    <property type="match status" value="1"/>
</dbReference>
<dbReference type="InterPro" id="IPR003822">
    <property type="entry name" value="PAH"/>
</dbReference>
<dbReference type="PROSITE" id="PS51477">
    <property type="entry name" value="PAH"/>
    <property type="match status" value="3"/>
</dbReference>
<gene>
    <name evidence="7" type="primary">SNL2_2</name>
    <name evidence="7" type="ORF">CFP56_033669</name>
</gene>
<accession>A0AAW0JFH4</accession>
<dbReference type="SUPFAM" id="SSF47762">
    <property type="entry name" value="PAH2 domain"/>
    <property type="match status" value="4"/>
</dbReference>
<comment type="caution">
    <text evidence="7">The sequence shown here is derived from an EMBL/GenBank/DDBJ whole genome shotgun (WGS) entry which is preliminary data.</text>
</comment>
<keyword evidence="4 5" id="KW-0539">Nucleus</keyword>
<comment type="subcellular location">
    <subcellularLocation>
        <location evidence="1 5">Nucleus</location>
    </subcellularLocation>
</comment>
<evidence type="ECO:0000256" key="1">
    <source>
        <dbReference type="ARBA" id="ARBA00004123"/>
    </source>
</evidence>
<evidence type="ECO:0000313" key="7">
    <source>
        <dbReference type="EMBL" id="KAK7825151.1"/>
    </source>
</evidence>
<keyword evidence="3" id="KW-0677">Repeat</keyword>
<evidence type="ECO:0000256" key="3">
    <source>
        <dbReference type="ARBA" id="ARBA00022737"/>
    </source>
</evidence>
<dbReference type="FunFam" id="1.20.1160.11:FF:000003">
    <property type="entry name" value="Paired amphipathic helix SIN3-like protein"/>
    <property type="match status" value="2"/>
</dbReference>
<reference evidence="7 8" key="1">
    <citation type="journal article" date="2018" name="Sci. Data">
        <title>The draft genome sequence of cork oak.</title>
        <authorList>
            <person name="Ramos A.M."/>
            <person name="Usie A."/>
            <person name="Barbosa P."/>
            <person name="Barros P.M."/>
            <person name="Capote T."/>
            <person name="Chaves I."/>
            <person name="Simoes F."/>
            <person name="Abreu I."/>
            <person name="Carrasquinho I."/>
            <person name="Faro C."/>
            <person name="Guimaraes J.B."/>
            <person name="Mendonca D."/>
            <person name="Nobrega F."/>
            <person name="Rodrigues L."/>
            <person name="Saibo N.J.M."/>
            <person name="Varela M.C."/>
            <person name="Egas C."/>
            <person name="Matos J."/>
            <person name="Miguel C.M."/>
            <person name="Oliveira M.M."/>
            <person name="Ricardo C.P."/>
            <person name="Goncalves S."/>
        </authorList>
    </citation>
    <scope>NUCLEOTIDE SEQUENCE [LARGE SCALE GENOMIC DNA]</scope>
    <source>
        <strain evidence="8">cv. HL8</strain>
    </source>
</reference>
<feature type="region of interest" description="Disordered" evidence="6">
    <location>
        <begin position="1"/>
        <end position="41"/>
    </location>
</feature>
<sequence length="353" mass="40060">MKRLGDDGSSSQSNLPSGSSSGDSYGQSQVPASGGGAGSDLGCTTGKPTTYECLSYIKDVKETFQDQREKYDMFLEVLNDFKAQRTDIVGASARVKELFEGHNNLISRFNIFLPKGYEITLEVDEAALQKKVELKGAIKFVNKIKRRFQNNEHVYKAFLDCLNTYRKEHKDINKVYNEVSILFDGHPDLLDEFTTFIPEAASVSAKNLDQREKYDMFLEVLNDFKAQRTDIVGASARVKELFEGHNNLISRFNIFLPKGYEITLEVDEAALQKKVELKGAIKFVNKIKRRFQNNEHVYKAFLDCLNTYRKEHKDINKVYNEVSILFDGHPDLLDEFTTFIPEAASVSAKNLGL</sequence>
<dbReference type="Proteomes" id="UP000237347">
    <property type="component" value="Unassembled WGS sequence"/>
</dbReference>
<dbReference type="EMBL" id="PKMF04000583">
    <property type="protein sequence ID" value="KAK7825151.1"/>
    <property type="molecule type" value="Genomic_DNA"/>
</dbReference>
<dbReference type="GO" id="GO:0000122">
    <property type="term" value="P:negative regulation of transcription by RNA polymerase II"/>
    <property type="evidence" value="ECO:0007669"/>
    <property type="project" value="TreeGrafter"/>
</dbReference>
<keyword evidence="8" id="KW-1185">Reference proteome</keyword>
<evidence type="ECO:0000256" key="6">
    <source>
        <dbReference type="SAM" id="MobiDB-lite"/>
    </source>
</evidence>
<name>A0AAW0JFH4_QUESU</name>
<dbReference type="Gene3D" id="1.20.1160.11">
    <property type="entry name" value="Paired amphipathic helix"/>
    <property type="match status" value="4"/>
</dbReference>
<protein>
    <submittedName>
        <fullName evidence="7">Paired amphipathic helix protein sin3-like 2</fullName>
    </submittedName>
</protein>
<dbReference type="GO" id="GO:0000785">
    <property type="term" value="C:chromatin"/>
    <property type="evidence" value="ECO:0007669"/>
    <property type="project" value="TreeGrafter"/>
</dbReference>